<comment type="similarity">
    <text evidence="3 4">Belongs to the TRAFAC class myosin-kinesin ATPase superfamily. Kinesin family.</text>
</comment>
<evidence type="ECO:0000256" key="4">
    <source>
        <dbReference type="RuleBase" id="RU000394"/>
    </source>
</evidence>
<dbReference type="SUPFAM" id="SSF52540">
    <property type="entry name" value="P-loop containing nucleoside triphosphate hydrolases"/>
    <property type="match status" value="1"/>
</dbReference>
<evidence type="ECO:0000313" key="6">
    <source>
        <dbReference type="EMBL" id="VDP87367.1"/>
    </source>
</evidence>
<dbReference type="GO" id="GO:0005524">
    <property type="term" value="F:ATP binding"/>
    <property type="evidence" value="ECO:0007669"/>
    <property type="project" value="UniProtKB-KW"/>
</dbReference>
<dbReference type="GO" id="GO:0005874">
    <property type="term" value="C:microtubule"/>
    <property type="evidence" value="ECO:0007669"/>
    <property type="project" value="UniProtKB-KW"/>
</dbReference>
<dbReference type="Gene3D" id="3.40.850.10">
    <property type="entry name" value="Kinesin motor domain"/>
    <property type="match status" value="1"/>
</dbReference>
<sequence>MGVRSKTDVLGWLRVGNRQRTVASTSWNDESSRSHTVFTLFLTRRTVAKYPFGDMIENVYNSQINVVDLAGSERQVSARPLDERLNVISQLARSNTPQMDLIPSSESRATSKCKDPVKFFTPNRWINKKPGYVSYRDSVLTWLLRDSLGGNAMTAMLATISPSAQHLEETLATLKYAKKAQSIMNKAVINEDPQGRVIRQLVAEVNRLRQESAVPCEPGSPQAYEVARLREILISRENEVRELSRQLVERSFGHPSVSPGGILRPSSCGTASTMGPMSPDPPHMMVDQMTSPIVSTESCNFFSPSRFVILSVQKKNISKPPTHFEPIIFLKFRSLRISVIFENLCCTAPIAIRKGIRPDVIRHFFKSAI</sequence>
<accession>A0A183AUJ8</accession>
<evidence type="ECO:0000256" key="2">
    <source>
        <dbReference type="ARBA" id="ARBA00022840"/>
    </source>
</evidence>
<dbReference type="GO" id="GO:0008017">
    <property type="term" value="F:microtubule binding"/>
    <property type="evidence" value="ECO:0007669"/>
    <property type="project" value="InterPro"/>
</dbReference>
<dbReference type="AlphaFoldDB" id="A0A183AUJ8"/>
<dbReference type="OrthoDB" id="3176171at2759"/>
<evidence type="ECO:0000256" key="1">
    <source>
        <dbReference type="ARBA" id="ARBA00022741"/>
    </source>
</evidence>
<keyword evidence="4" id="KW-0505">Motor protein</keyword>
<dbReference type="Proteomes" id="UP000272942">
    <property type="component" value="Unassembled WGS sequence"/>
</dbReference>
<proteinExistence type="inferred from homology"/>
<dbReference type="InterPro" id="IPR001752">
    <property type="entry name" value="Kinesin_motor_dom"/>
</dbReference>
<dbReference type="PRINTS" id="PR00380">
    <property type="entry name" value="KINESINHEAVY"/>
</dbReference>
<name>A0A183AUJ8_9TREM</name>
<keyword evidence="7" id="KW-1185">Reference proteome</keyword>
<dbReference type="InterPro" id="IPR036961">
    <property type="entry name" value="Kinesin_motor_dom_sf"/>
</dbReference>
<evidence type="ECO:0000259" key="5">
    <source>
        <dbReference type="PROSITE" id="PS50067"/>
    </source>
</evidence>
<reference evidence="8" key="1">
    <citation type="submission" date="2016-06" db="UniProtKB">
        <authorList>
            <consortium name="WormBaseParasite"/>
        </authorList>
    </citation>
    <scope>IDENTIFICATION</scope>
</reference>
<keyword evidence="1 4" id="KW-0547">Nucleotide-binding</keyword>
<organism evidence="8">
    <name type="scientific">Echinostoma caproni</name>
    <dbReference type="NCBI Taxonomy" id="27848"/>
    <lineage>
        <taxon>Eukaryota</taxon>
        <taxon>Metazoa</taxon>
        <taxon>Spiralia</taxon>
        <taxon>Lophotrochozoa</taxon>
        <taxon>Platyhelminthes</taxon>
        <taxon>Trematoda</taxon>
        <taxon>Digenea</taxon>
        <taxon>Plagiorchiida</taxon>
        <taxon>Echinostomata</taxon>
        <taxon>Echinostomatoidea</taxon>
        <taxon>Echinostomatidae</taxon>
        <taxon>Echinostoma</taxon>
    </lineage>
</organism>
<keyword evidence="2 4" id="KW-0067">ATP-binding</keyword>
<dbReference type="InterPro" id="IPR027417">
    <property type="entry name" value="P-loop_NTPase"/>
</dbReference>
<protein>
    <recommendedName>
        <fullName evidence="4">Kinesin-like protein</fullName>
    </recommendedName>
</protein>
<dbReference type="GO" id="GO:0003777">
    <property type="term" value="F:microtubule motor activity"/>
    <property type="evidence" value="ECO:0007669"/>
    <property type="project" value="InterPro"/>
</dbReference>
<evidence type="ECO:0000313" key="8">
    <source>
        <dbReference type="WBParaSite" id="ECPE_0001066501-mRNA-1"/>
    </source>
</evidence>
<evidence type="ECO:0000256" key="3">
    <source>
        <dbReference type="PROSITE-ProRule" id="PRU00283"/>
    </source>
</evidence>
<dbReference type="GO" id="GO:0007018">
    <property type="term" value="P:microtubule-based movement"/>
    <property type="evidence" value="ECO:0007669"/>
    <property type="project" value="InterPro"/>
</dbReference>
<gene>
    <name evidence="6" type="ORF">ECPE_LOCUS10633</name>
</gene>
<comment type="caution">
    <text evidence="3">Lacks conserved residue(s) required for the propagation of feature annotation.</text>
</comment>
<dbReference type="InterPro" id="IPR019821">
    <property type="entry name" value="Kinesin_motor_CS"/>
</dbReference>
<feature type="domain" description="Kinesin motor" evidence="5">
    <location>
        <begin position="1"/>
        <end position="183"/>
    </location>
</feature>
<dbReference type="WBParaSite" id="ECPE_0001066501-mRNA-1">
    <property type="protein sequence ID" value="ECPE_0001066501-mRNA-1"/>
    <property type="gene ID" value="ECPE_0001066501"/>
</dbReference>
<evidence type="ECO:0000313" key="7">
    <source>
        <dbReference type="Proteomes" id="UP000272942"/>
    </source>
</evidence>
<dbReference type="EMBL" id="UZAN01049411">
    <property type="protein sequence ID" value="VDP87367.1"/>
    <property type="molecule type" value="Genomic_DNA"/>
</dbReference>
<dbReference type="PROSITE" id="PS00411">
    <property type="entry name" value="KINESIN_MOTOR_1"/>
    <property type="match status" value="1"/>
</dbReference>
<reference evidence="6 7" key="2">
    <citation type="submission" date="2018-11" db="EMBL/GenBank/DDBJ databases">
        <authorList>
            <consortium name="Pathogen Informatics"/>
        </authorList>
    </citation>
    <scope>NUCLEOTIDE SEQUENCE [LARGE SCALE GENOMIC DNA]</scope>
    <source>
        <strain evidence="6 7">Egypt</strain>
    </source>
</reference>
<dbReference type="PANTHER" id="PTHR47117">
    <property type="entry name" value="STAR-RELATED LIPID TRANSFER PROTEIN 9"/>
    <property type="match status" value="1"/>
</dbReference>
<dbReference type="SMART" id="SM00129">
    <property type="entry name" value="KISc"/>
    <property type="match status" value="1"/>
</dbReference>
<dbReference type="PANTHER" id="PTHR47117:SF5">
    <property type="entry name" value="KINESIN-LIKE PROTEIN KIF14"/>
    <property type="match status" value="1"/>
</dbReference>
<keyword evidence="4" id="KW-0493">Microtubule</keyword>
<dbReference type="PROSITE" id="PS50067">
    <property type="entry name" value="KINESIN_MOTOR_2"/>
    <property type="match status" value="1"/>
</dbReference>
<dbReference type="Pfam" id="PF00225">
    <property type="entry name" value="Kinesin"/>
    <property type="match status" value="1"/>
</dbReference>